<proteinExistence type="predicted"/>
<name>A0A3B0Z4D6_9ZZZZ</name>
<gene>
    <name evidence="1" type="ORF">MNBD_GAMMA13-347</name>
</gene>
<reference evidence="1" key="1">
    <citation type="submission" date="2018-06" db="EMBL/GenBank/DDBJ databases">
        <authorList>
            <person name="Zhirakovskaya E."/>
        </authorList>
    </citation>
    <scope>NUCLEOTIDE SEQUENCE</scope>
</reference>
<dbReference type="EMBL" id="UOFK01000252">
    <property type="protein sequence ID" value="VAW81199.1"/>
    <property type="molecule type" value="Genomic_DNA"/>
</dbReference>
<sequence>RTPCFLARYLHESGFHLTEGMLLAEWSPDGKRRELIDVEEHVAVPAALFVIPDDYTVLHTSK</sequence>
<dbReference type="AlphaFoldDB" id="A0A3B0Z4D6"/>
<protein>
    <submittedName>
        <fullName evidence="1">Uncharacterized protein</fullName>
    </submittedName>
</protein>
<feature type="non-terminal residue" evidence="1">
    <location>
        <position position="1"/>
    </location>
</feature>
<organism evidence="1">
    <name type="scientific">hydrothermal vent metagenome</name>
    <dbReference type="NCBI Taxonomy" id="652676"/>
    <lineage>
        <taxon>unclassified sequences</taxon>
        <taxon>metagenomes</taxon>
        <taxon>ecological metagenomes</taxon>
    </lineage>
</organism>
<evidence type="ECO:0000313" key="1">
    <source>
        <dbReference type="EMBL" id="VAW81199.1"/>
    </source>
</evidence>
<accession>A0A3B0Z4D6</accession>